<dbReference type="AlphaFoldDB" id="A0AAU3GNZ9"/>
<reference evidence="1" key="1">
    <citation type="submission" date="2022-10" db="EMBL/GenBank/DDBJ databases">
        <title>The complete genomes of actinobacterial strains from the NBC collection.</title>
        <authorList>
            <person name="Joergensen T.S."/>
            <person name="Alvarez Arevalo M."/>
            <person name="Sterndorff E.B."/>
            <person name="Faurdal D."/>
            <person name="Vuksanovic O."/>
            <person name="Mourched A.-S."/>
            <person name="Charusanti P."/>
            <person name="Shaw S."/>
            <person name="Blin K."/>
            <person name="Weber T."/>
        </authorList>
    </citation>
    <scope>NUCLEOTIDE SEQUENCE</scope>
    <source>
        <strain evidence="1">NBC_01401</strain>
    </source>
</reference>
<gene>
    <name evidence="1" type="ORF">OG626_04625</name>
</gene>
<dbReference type="EMBL" id="CP109535">
    <property type="protein sequence ID" value="WTY94230.1"/>
    <property type="molecule type" value="Genomic_DNA"/>
</dbReference>
<accession>A0AAU3GNZ9</accession>
<dbReference type="Gene3D" id="1.10.287.1060">
    <property type="entry name" value="ESAT-6-like"/>
    <property type="match status" value="1"/>
</dbReference>
<sequence>METMPAGPALLCQLSSADEPVRLWLPELLCEENKMGDTGKVLNISTQDLKEAAPTFEEQGKALGDAAKALKESLAVLGSPWGEDEQGQEFGDAYSLKRKELERGVGILVAGLRSIHAAMTDMSDGYVDDEELIEGMFTKVRVPGADGGKGAE</sequence>
<proteinExistence type="predicted"/>
<evidence type="ECO:0000313" key="1">
    <source>
        <dbReference type="EMBL" id="WTY94230.1"/>
    </source>
</evidence>
<protein>
    <submittedName>
        <fullName evidence="1">Uncharacterized protein</fullName>
    </submittedName>
</protein>
<name>A0AAU3GNZ9_9ACTN</name>
<organism evidence="1">
    <name type="scientific">Streptomyces sp. NBC_01401</name>
    <dbReference type="NCBI Taxonomy" id="2903854"/>
    <lineage>
        <taxon>Bacteria</taxon>
        <taxon>Bacillati</taxon>
        <taxon>Actinomycetota</taxon>
        <taxon>Actinomycetes</taxon>
        <taxon>Kitasatosporales</taxon>
        <taxon>Streptomycetaceae</taxon>
        <taxon>Streptomyces</taxon>
    </lineage>
</organism>